<comment type="caution">
    <text evidence="4">The sequence shown here is derived from an EMBL/GenBank/DDBJ whole genome shotgun (WGS) entry which is preliminary data.</text>
</comment>
<dbReference type="CDD" id="cd00754">
    <property type="entry name" value="Ubl_MoaD"/>
    <property type="match status" value="1"/>
</dbReference>
<gene>
    <name evidence="4" type="ORF">IX56_13555</name>
</gene>
<dbReference type="InterPro" id="IPR044672">
    <property type="entry name" value="MOCS2A"/>
</dbReference>
<dbReference type="InterPro" id="IPR003749">
    <property type="entry name" value="ThiS/MoaD-like"/>
</dbReference>
<accession>A0A099GD91</accession>
<dbReference type="Gene3D" id="3.10.20.30">
    <property type="match status" value="1"/>
</dbReference>
<dbReference type="SUPFAM" id="SSF54285">
    <property type="entry name" value="MoaD/ThiS"/>
    <property type="match status" value="1"/>
</dbReference>
<comment type="similarity">
    <text evidence="2">Belongs to the MoaD family.</text>
</comment>
<proteinExistence type="inferred from homology"/>
<dbReference type="InterPro" id="IPR016155">
    <property type="entry name" value="Mopterin_synth/thiamin_S_b"/>
</dbReference>
<evidence type="ECO:0000313" key="4">
    <source>
        <dbReference type="EMBL" id="KGJ20691.1"/>
    </source>
</evidence>
<keyword evidence="1" id="KW-0547">Nucleotide-binding</keyword>
<dbReference type="GO" id="GO:0006777">
    <property type="term" value="P:Mo-molybdopterin cofactor biosynthetic process"/>
    <property type="evidence" value="ECO:0007669"/>
    <property type="project" value="InterPro"/>
</dbReference>
<name>A0A099GD91_9RHOB</name>
<organism evidence="4 5">
    <name type="scientific">Paracoccus sanguinis</name>
    <dbReference type="NCBI Taxonomy" id="1545044"/>
    <lineage>
        <taxon>Bacteria</taxon>
        <taxon>Pseudomonadati</taxon>
        <taxon>Pseudomonadota</taxon>
        <taxon>Alphaproteobacteria</taxon>
        <taxon>Rhodobacterales</taxon>
        <taxon>Paracoccaceae</taxon>
        <taxon>Paracoccus</taxon>
    </lineage>
</organism>
<dbReference type="NCBIfam" id="TIGR01682">
    <property type="entry name" value="moaD"/>
    <property type="match status" value="1"/>
</dbReference>
<dbReference type="PANTHER" id="PTHR33359:SF1">
    <property type="entry name" value="MOLYBDOPTERIN SYNTHASE SULFUR CARRIER SUBUNIT"/>
    <property type="match status" value="1"/>
</dbReference>
<dbReference type="GO" id="GO:0000166">
    <property type="term" value="F:nucleotide binding"/>
    <property type="evidence" value="ECO:0007669"/>
    <property type="project" value="UniProtKB-KW"/>
</dbReference>
<evidence type="ECO:0000256" key="2">
    <source>
        <dbReference type="ARBA" id="ARBA00024200"/>
    </source>
</evidence>
<reference evidence="4 5" key="1">
    <citation type="submission" date="2014-09" db="EMBL/GenBank/DDBJ databases">
        <authorList>
            <person name="McGinnis J.M."/>
            <person name="Wolfgang W.J."/>
        </authorList>
    </citation>
    <scope>NUCLEOTIDE SEQUENCE [LARGE SCALE GENOMIC DNA]</scope>
    <source>
        <strain evidence="4 5">5503</strain>
    </source>
</reference>
<dbReference type="EMBL" id="JRKQ01000086">
    <property type="protein sequence ID" value="KGJ20691.1"/>
    <property type="molecule type" value="Genomic_DNA"/>
</dbReference>
<evidence type="ECO:0000256" key="3">
    <source>
        <dbReference type="ARBA" id="ARBA00024247"/>
    </source>
</evidence>
<evidence type="ECO:0000256" key="1">
    <source>
        <dbReference type="ARBA" id="ARBA00022741"/>
    </source>
</evidence>
<dbReference type="InterPro" id="IPR012675">
    <property type="entry name" value="Beta-grasp_dom_sf"/>
</dbReference>
<dbReference type="RefSeq" id="WP_036711273.1">
    <property type="nucleotide sequence ID" value="NZ_JRKQ01000086.1"/>
</dbReference>
<dbReference type="PANTHER" id="PTHR33359">
    <property type="entry name" value="MOLYBDOPTERIN SYNTHASE SULFUR CARRIER SUBUNIT"/>
    <property type="match status" value="1"/>
</dbReference>
<dbReference type="Proteomes" id="UP000029858">
    <property type="component" value="Unassembled WGS sequence"/>
</dbReference>
<evidence type="ECO:0000313" key="5">
    <source>
        <dbReference type="Proteomes" id="UP000029858"/>
    </source>
</evidence>
<dbReference type="Pfam" id="PF02597">
    <property type="entry name" value="ThiS"/>
    <property type="match status" value="1"/>
</dbReference>
<reference evidence="4 5" key="2">
    <citation type="submission" date="2014-10" db="EMBL/GenBank/DDBJ databases">
        <title>Paracoccus sanguinis sp. nov., isolated from clinical specimens of New York State patients.</title>
        <authorList>
            <person name="Mingle L.A."/>
            <person name="Cole J.A."/>
            <person name="Lapierre P."/>
            <person name="Musser K.A."/>
        </authorList>
    </citation>
    <scope>NUCLEOTIDE SEQUENCE [LARGE SCALE GENOMIC DNA]</scope>
    <source>
        <strain evidence="4 5">5503</strain>
    </source>
</reference>
<protein>
    <recommendedName>
        <fullName evidence="3">Molybdopterin synthase sulfur carrier subunit</fullName>
    </recommendedName>
</protein>
<dbReference type="GO" id="GO:1990133">
    <property type="term" value="C:molybdopterin adenylyltransferase complex"/>
    <property type="evidence" value="ECO:0007669"/>
    <property type="project" value="TreeGrafter"/>
</dbReference>
<sequence>MTTLDVLYFAWLRERIGAPRERVETAAATVGDLAAELAARDERHAAALSDLRAVRVAVDQQLAAMDTPLAGAREVAFFPPMTGG</sequence>
<dbReference type="AlphaFoldDB" id="A0A099GD91"/>